<feature type="region of interest" description="Disordered" evidence="1">
    <location>
        <begin position="183"/>
        <end position="229"/>
    </location>
</feature>
<name>A0ABN7S869_OIKDI</name>
<accession>A0ABN7S869</accession>
<dbReference type="Proteomes" id="UP001158576">
    <property type="component" value="Chromosome PAR"/>
</dbReference>
<gene>
    <name evidence="2" type="ORF">OKIOD_LOCUS4254</name>
</gene>
<proteinExistence type="predicted"/>
<evidence type="ECO:0000313" key="2">
    <source>
        <dbReference type="EMBL" id="CAG5090711.1"/>
    </source>
</evidence>
<reference evidence="2 3" key="1">
    <citation type="submission" date="2021-04" db="EMBL/GenBank/DDBJ databases">
        <authorList>
            <person name="Bliznina A."/>
        </authorList>
    </citation>
    <scope>NUCLEOTIDE SEQUENCE [LARGE SCALE GENOMIC DNA]</scope>
</reference>
<feature type="compositionally biased region" description="Low complexity" evidence="1">
    <location>
        <begin position="106"/>
        <end position="116"/>
    </location>
</feature>
<organism evidence="2 3">
    <name type="scientific">Oikopleura dioica</name>
    <name type="common">Tunicate</name>
    <dbReference type="NCBI Taxonomy" id="34765"/>
    <lineage>
        <taxon>Eukaryota</taxon>
        <taxon>Metazoa</taxon>
        <taxon>Chordata</taxon>
        <taxon>Tunicata</taxon>
        <taxon>Appendicularia</taxon>
        <taxon>Copelata</taxon>
        <taxon>Oikopleuridae</taxon>
        <taxon>Oikopleura</taxon>
    </lineage>
</organism>
<feature type="compositionally biased region" description="Basic and acidic residues" evidence="1">
    <location>
        <begin position="183"/>
        <end position="218"/>
    </location>
</feature>
<dbReference type="EMBL" id="OU015568">
    <property type="protein sequence ID" value="CAG5090711.1"/>
    <property type="molecule type" value="Genomic_DNA"/>
</dbReference>
<feature type="compositionally biased region" description="Polar residues" evidence="1">
    <location>
        <begin position="57"/>
        <end position="69"/>
    </location>
</feature>
<feature type="compositionally biased region" description="Polar residues" evidence="1">
    <location>
        <begin position="739"/>
        <end position="760"/>
    </location>
</feature>
<evidence type="ECO:0000256" key="1">
    <source>
        <dbReference type="SAM" id="MobiDB-lite"/>
    </source>
</evidence>
<protein>
    <submittedName>
        <fullName evidence="2">Oidioi.mRNA.OKI2018_I69.PAR.g12696.t1.cds</fullName>
    </submittedName>
</protein>
<feature type="region of interest" description="Disordered" evidence="1">
    <location>
        <begin position="708"/>
        <end position="760"/>
    </location>
</feature>
<feature type="compositionally biased region" description="Basic residues" evidence="1">
    <location>
        <begin position="84"/>
        <end position="94"/>
    </location>
</feature>
<sequence>MFTFPNYRRRRSPPRKDADTKSRNKTKSCSDDGADENRNPAIQGGRTAAIVHPKATPKQTKTSSKSNFTRRPGFDDLPVVIKPSSRRNSRRRRRVTPEAIRALLVGKSSQGQSQKSSQEEQKERSPSPPRNCIVRRASTVAGVHERRFRRELSPTSERYFGDMLDDAVAGVGPCISLGHVWTEKEQEEARRIRREEEAEKERAKNSKERAKRARENAKKAAASSDESLPEQFGQMGFQQSMVDGPKEPIPTPSAQVVVGGRRAPFELNWTDDCDAACPVDGKPKRWQLTLKDLQRIFATAVDTCDGIPASLADTRLGWYLQQLGKIAKVSDDVSEQRKQLRALLASLNRNSPRFICGYPSYGILEPSKPWHTLGSFYPVFAQDLFGRYIVRQLYVWAFFGDDDWRLINIDQSGVLGHISKLVDVINALGVKTVFPWPSKETTSFAAYKAMFLLAAGFIPTTMKQPYALEASMANEQTFKILCLGDEIKQPPCAKQLRAIERSLELRIWRSVPECMNAVYHLEAKKQHATDSSEELWTLTFGELQKRLNRSIGINALSRQRNLTKAQVGELALIRAMDAVYDALPPIFTNFKFGVTDELVAMFLFGNTILPPTEDPNFLHLFGVVDPITAGLADFYMRGEVRCEDYIAAVDSAKKTREAVLDELFQNMLDMDVFGIKENDLIDTNVRNAGPDEDSSLSSEAERRRDLAVIEPFSTSMSSSATQARGEKKKKDKKADKNGPRSSFGASQLGAQTLDTVSESSFPTCDPFKEAVISLVSSDSSSSESDAG</sequence>
<keyword evidence="3" id="KW-1185">Reference proteome</keyword>
<evidence type="ECO:0000313" key="3">
    <source>
        <dbReference type="Proteomes" id="UP001158576"/>
    </source>
</evidence>
<feature type="compositionally biased region" description="Polar residues" evidence="1">
    <location>
        <begin position="712"/>
        <end position="722"/>
    </location>
</feature>
<feature type="region of interest" description="Disordered" evidence="1">
    <location>
        <begin position="1"/>
        <end position="133"/>
    </location>
</feature>